<comment type="caution">
    <text evidence="1">The sequence shown here is derived from an EMBL/GenBank/DDBJ whole genome shotgun (WGS) entry which is preliminary data.</text>
</comment>
<organism evidence="1 2">
    <name type="scientific">Thermoflavimicrobium daqui</name>
    <dbReference type="NCBI Taxonomy" id="2137476"/>
    <lineage>
        <taxon>Bacteria</taxon>
        <taxon>Bacillati</taxon>
        <taxon>Bacillota</taxon>
        <taxon>Bacilli</taxon>
        <taxon>Bacillales</taxon>
        <taxon>Thermoactinomycetaceae</taxon>
        <taxon>Thermoflavimicrobium</taxon>
    </lineage>
</organism>
<gene>
    <name evidence="1" type="ORF">DL897_06925</name>
</gene>
<accession>A0A364K6G7</accession>
<reference evidence="1 2" key="1">
    <citation type="submission" date="2018-06" db="EMBL/GenBank/DDBJ databases">
        <title>Thermoflavimicrobium daqus sp. nov., a thermophilic microbe isolated from Moutai-flavour Daqu.</title>
        <authorList>
            <person name="Wang X."/>
            <person name="Zhou H."/>
        </authorList>
    </citation>
    <scope>NUCLEOTIDE SEQUENCE [LARGE SCALE GENOMIC DNA]</scope>
    <source>
        <strain evidence="1 2">FBKL4.011</strain>
    </source>
</reference>
<name>A0A364K6G7_9BACL</name>
<sequence length="138" mass="15872">MLLKKIKFLEVDPMYRLVLGNYRYDIPANIDQLAQKMGKWFPEDQQAIKETLLEIKQIGNFIFGNSYEKSETISKKVFDIMGMFFAEYLDNRFKHPHASKVLGSLHPYAGVPMNELSALFMMCVITSYQGGAFYPRGG</sequence>
<protein>
    <submittedName>
        <fullName evidence="1">Uncharacterized protein</fullName>
    </submittedName>
</protein>
<dbReference type="EMBL" id="QJKK01000003">
    <property type="protein sequence ID" value="RAL25802.1"/>
    <property type="molecule type" value="Genomic_DNA"/>
</dbReference>
<reference evidence="1 2" key="2">
    <citation type="submission" date="2018-06" db="EMBL/GenBank/DDBJ databases">
        <authorList>
            <person name="Zhirakovskaya E."/>
        </authorList>
    </citation>
    <scope>NUCLEOTIDE SEQUENCE [LARGE SCALE GENOMIC DNA]</scope>
    <source>
        <strain evidence="1 2">FBKL4.011</strain>
    </source>
</reference>
<dbReference type="Proteomes" id="UP000251213">
    <property type="component" value="Unassembled WGS sequence"/>
</dbReference>
<keyword evidence="2" id="KW-1185">Reference proteome</keyword>
<proteinExistence type="predicted"/>
<evidence type="ECO:0000313" key="2">
    <source>
        <dbReference type="Proteomes" id="UP000251213"/>
    </source>
</evidence>
<dbReference type="AlphaFoldDB" id="A0A364K6G7"/>
<evidence type="ECO:0000313" key="1">
    <source>
        <dbReference type="EMBL" id="RAL25802.1"/>
    </source>
</evidence>